<dbReference type="AlphaFoldDB" id="A0A552G1S4"/>
<evidence type="ECO:0000313" key="2">
    <source>
        <dbReference type="EMBL" id="TRU52911.1"/>
    </source>
</evidence>
<protein>
    <submittedName>
        <fullName evidence="2">Type II toxin-antitoxin system VapC family toxin</fullName>
    </submittedName>
</protein>
<dbReference type="InterPro" id="IPR052919">
    <property type="entry name" value="TA_system_RNase"/>
</dbReference>
<dbReference type="Gene3D" id="3.40.50.1010">
    <property type="entry name" value="5'-nuclease"/>
    <property type="match status" value="1"/>
</dbReference>
<comment type="caution">
    <text evidence="2">The sequence shown here is derived from an EMBL/GenBank/DDBJ whole genome shotgun (WGS) entry which is preliminary data.</text>
</comment>
<dbReference type="InterPro" id="IPR029060">
    <property type="entry name" value="PIN-like_dom_sf"/>
</dbReference>
<accession>A0A552G1S4</accession>
<evidence type="ECO:0000259" key="1">
    <source>
        <dbReference type="Pfam" id="PF01850"/>
    </source>
</evidence>
<dbReference type="Proteomes" id="UP000316958">
    <property type="component" value="Unassembled WGS sequence"/>
</dbReference>
<name>A0A552G1S4_MICAE</name>
<gene>
    <name evidence="2" type="ORF">EWV57_04690</name>
</gene>
<sequence length="131" mass="15131">MIILDTHIWFWYINESFEQFPLEWTAQIRQADRVGISPISCYEMALAHHKGRLELDIPIQQWLIDALTSSGIELLPLTPEITLRAVNLSSVHKDPFDRIIIATALEYKAKLASIDSLFPQYPELKDYLMST</sequence>
<dbReference type="Pfam" id="PF01850">
    <property type="entry name" value="PIN"/>
    <property type="match status" value="1"/>
</dbReference>
<feature type="domain" description="PIN" evidence="1">
    <location>
        <begin position="2"/>
        <end position="122"/>
    </location>
</feature>
<evidence type="ECO:0000313" key="3">
    <source>
        <dbReference type="Proteomes" id="UP000316958"/>
    </source>
</evidence>
<dbReference type="PANTHER" id="PTHR36173:SF1">
    <property type="entry name" value="RIBONUCLEASE VAPC22"/>
    <property type="match status" value="1"/>
</dbReference>
<dbReference type="SUPFAM" id="SSF88723">
    <property type="entry name" value="PIN domain-like"/>
    <property type="match status" value="1"/>
</dbReference>
<reference evidence="2 3" key="1">
    <citation type="submission" date="2019-01" db="EMBL/GenBank/DDBJ databases">
        <title>Coherence of Microcystis species and biogeography revealed through population genomics.</title>
        <authorList>
            <person name="Perez-Carrascal O.M."/>
            <person name="Terrat Y."/>
            <person name="Giani A."/>
            <person name="Fortin N."/>
            <person name="Tromas N."/>
            <person name="Shapiro B.J."/>
        </authorList>
    </citation>
    <scope>NUCLEOTIDE SEQUENCE [LARGE SCALE GENOMIC DNA]</scope>
    <source>
        <strain evidence="2">Ma_QC_Ch_20071001_S25D</strain>
    </source>
</reference>
<dbReference type="EMBL" id="SFBE01000082">
    <property type="protein sequence ID" value="TRU52911.1"/>
    <property type="molecule type" value="Genomic_DNA"/>
</dbReference>
<dbReference type="InterPro" id="IPR041705">
    <property type="entry name" value="PIN_Sll0205"/>
</dbReference>
<dbReference type="InterPro" id="IPR002716">
    <property type="entry name" value="PIN_dom"/>
</dbReference>
<dbReference type="CDD" id="cd09872">
    <property type="entry name" value="PIN_Sll0205-like"/>
    <property type="match status" value="1"/>
</dbReference>
<organism evidence="2 3">
    <name type="scientific">Microcystis aeruginosa Ma_QC_Ch_20071001_S25D</name>
    <dbReference type="NCBI Taxonomy" id="2486250"/>
    <lineage>
        <taxon>Bacteria</taxon>
        <taxon>Bacillati</taxon>
        <taxon>Cyanobacteriota</taxon>
        <taxon>Cyanophyceae</taxon>
        <taxon>Oscillatoriophycideae</taxon>
        <taxon>Chroococcales</taxon>
        <taxon>Microcystaceae</taxon>
        <taxon>Microcystis</taxon>
    </lineage>
</organism>
<proteinExistence type="predicted"/>
<dbReference type="PANTHER" id="PTHR36173">
    <property type="entry name" value="RIBONUCLEASE VAPC16-RELATED"/>
    <property type="match status" value="1"/>
</dbReference>